<comment type="caution">
    <text evidence="2">The sequence shown here is derived from an EMBL/GenBank/DDBJ whole genome shotgun (WGS) entry which is preliminary data.</text>
</comment>
<dbReference type="AlphaFoldDB" id="A0A5B0MCF3"/>
<name>A0A5B0MCF3_PUCGR</name>
<gene>
    <name evidence="2" type="ORF">PGTUg99_021944</name>
</gene>
<reference evidence="2 3" key="1">
    <citation type="submission" date="2019-05" db="EMBL/GenBank/DDBJ databases">
        <title>Emergence of the Ug99 lineage of the wheat stem rust pathogen through somatic hybridization.</title>
        <authorList>
            <person name="Li F."/>
            <person name="Upadhyaya N.M."/>
            <person name="Sperschneider J."/>
            <person name="Matny O."/>
            <person name="Nguyen-Phuc H."/>
            <person name="Mago R."/>
            <person name="Raley C."/>
            <person name="Miller M.E."/>
            <person name="Silverstein K.A.T."/>
            <person name="Henningsen E."/>
            <person name="Hirsch C.D."/>
            <person name="Visser B."/>
            <person name="Pretorius Z.A."/>
            <person name="Steffenson B.J."/>
            <person name="Schwessinger B."/>
            <person name="Dodds P.N."/>
            <person name="Figueroa M."/>
        </authorList>
    </citation>
    <scope>NUCLEOTIDE SEQUENCE [LARGE SCALE GENOMIC DNA]</scope>
    <source>
        <strain evidence="2 3">Ug99</strain>
    </source>
</reference>
<accession>A0A5B0MCF3</accession>
<protein>
    <submittedName>
        <fullName evidence="2">Uncharacterized protein</fullName>
    </submittedName>
</protein>
<dbReference type="Proteomes" id="UP000325313">
    <property type="component" value="Unassembled WGS sequence"/>
</dbReference>
<proteinExistence type="predicted"/>
<evidence type="ECO:0000256" key="1">
    <source>
        <dbReference type="SAM" id="MobiDB-lite"/>
    </source>
</evidence>
<dbReference type="EMBL" id="VDEP01000474">
    <property type="protein sequence ID" value="KAA1073906.1"/>
    <property type="molecule type" value="Genomic_DNA"/>
</dbReference>
<evidence type="ECO:0000313" key="2">
    <source>
        <dbReference type="EMBL" id="KAA1073906.1"/>
    </source>
</evidence>
<evidence type="ECO:0000313" key="3">
    <source>
        <dbReference type="Proteomes" id="UP000325313"/>
    </source>
</evidence>
<organism evidence="2 3">
    <name type="scientific">Puccinia graminis f. sp. tritici</name>
    <dbReference type="NCBI Taxonomy" id="56615"/>
    <lineage>
        <taxon>Eukaryota</taxon>
        <taxon>Fungi</taxon>
        <taxon>Dikarya</taxon>
        <taxon>Basidiomycota</taxon>
        <taxon>Pucciniomycotina</taxon>
        <taxon>Pucciniomycetes</taxon>
        <taxon>Pucciniales</taxon>
        <taxon>Pucciniaceae</taxon>
        <taxon>Puccinia</taxon>
    </lineage>
</organism>
<feature type="compositionally biased region" description="Basic and acidic residues" evidence="1">
    <location>
        <begin position="37"/>
        <end position="51"/>
    </location>
</feature>
<sequence length="246" mass="27556">MSHQSNTNDSHENLPGEDGPSGPNAAPEAVLPQQRSEGTHREINPAERGEIDSGPGGSGTGLAEVRPLQLPSRLVQQARLLEQFQQISLLRAASRPRSPPRYRYLSILVPIEDLIDRLSRREQKLIARVYRNLDNAFSLIRDGPNLRNTHNFHPSSQQMRQDMALAVQQLMALDPHRFSTFRQNLLDDRSDLYLQSNNPLLRQLALTDLLDRLGRTTHLMISLLSSHAILPITSTGTASKPGYLKI</sequence>
<feature type="region of interest" description="Disordered" evidence="1">
    <location>
        <begin position="1"/>
        <end position="64"/>
    </location>
</feature>